<dbReference type="STRING" id="56857.A0A200QR72"/>
<dbReference type="AlphaFoldDB" id="A0A200QR72"/>
<feature type="domain" description="RNase H type-1" evidence="1">
    <location>
        <begin position="56"/>
        <end position="177"/>
    </location>
</feature>
<dbReference type="PANTHER" id="PTHR47074">
    <property type="entry name" value="BNAC02G40300D PROTEIN"/>
    <property type="match status" value="1"/>
</dbReference>
<keyword evidence="3" id="KW-1185">Reference proteome</keyword>
<dbReference type="Proteomes" id="UP000195402">
    <property type="component" value="Unassembled WGS sequence"/>
</dbReference>
<protein>
    <recommendedName>
        <fullName evidence="1">RNase H type-1 domain-containing protein</fullName>
    </recommendedName>
</protein>
<evidence type="ECO:0000259" key="1">
    <source>
        <dbReference type="Pfam" id="PF13456"/>
    </source>
</evidence>
<dbReference type="CDD" id="cd06222">
    <property type="entry name" value="RNase_H_like"/>
    <property type="match status" value="1"/>
</dbReference>
<dbReference type="Pfam" id="PF13456">
    <property type="entry name" value="RVT_3"/>
    <property type="match status" value="1"/>
</dbReference>
<dbReference type="Gene3D" id="3.30.420.10">
    <property type="entry name" value="Ribonuclease H-like superfamily/Ribonuclease H"/>
    <property type="match status" value="1"/>
</dbReference>
<dbReference type="EMBL" id="MVGT01001330">
    <property type="protein sequence ID" value="OVA12943.1"/>
    <property type="molecule type" value="Genomic_DNA"/>
</dbReference>
<dbReference type="GO" id="GO:0004523">
    <property type="term" value="F:RNA-DNA hybrid ribonuclease activity"/>
    <property type="evidence" value="ECO:0007669"/>
    <property type="project" value="InterPro"/>
</dbReference>
<name>A0A200QR72_MACCD</name>
<dbReference type="InterPro" id="IPR044730">
    <property type="entry name" value="RNase_H-like_dom_plant"/>
</dbReference>
<accession>A0A200QR72</accession>
<gene>
    <name evidence="2" type="ORF">BVC80_117g33</name>
</gene>
<dbReference type="PANTHER" id="PTHR47074:SF11">
    <property type="entry name" value="REVERSE TRANSCRIPTASE-LIKE PROTEIN"/>
    <property type="match status" value="1"/>
</dbReference>
<dbReference type="InterPro" id="IPR002156">
    <property type="entry name" value="RNaseH_domain"/>
</dbReference>
<proteinExistence type="predicted"/>
<dbReference type="InterPro" id="IPR052929">
    <property type="entry name" value="RNase_H-like_EbsB-rel"/>
</dbReference>
<comment type="caution">
    <text evidence="2">The sequence shown here is derived from an EMBL/GenBank/DDBJ whole genome shotgun (WGS) entry which is preliminary data.</text>
</comment>
<organism evidence="2 3">
    <name type="scientific">Macleaya cordata</name>
    <name type="common">Five-seeded plume-poppy</name>
    <name type="synonym">Bocconia cordata</name>
    <dbReference type="NCBI Taxonomy" id="56857"/>
    <lineage>
        <taxon>Eukaryota</taxon>
        <taxon>Viridiplantae</taxon>
        <taxon>Streptophyta</taxon>
        <taxon>Embryophyta</taxon>
        <taxon>Tracheophyta</taxon>
        <taxon>Spermatophyta</taxon>
        <taxon>Magnoliopsida</taxon>
        <taxon>Ranunculales</taxon>
        <taxon>Papaveraceae</taxon>
        <taxon>Papaveroideae</taxon>
        <taxon>Macleaya</taxon>
    </lineage>
</organism>
<dbReference type="GO" id="GO:0003676">
    <property type="term" value="F:nucleic acid binding"/>
    <property type="evidence" value="ECO:0007669"/>
    <property type="project" value="InterPro"/>
</dbReference>
<reference evidence="2 3" key="1">
    <citation type="journal article" date="2017" name="Mol. Plant">
        <title>The Genome of Medicinal Plant Macleaya cordata Provides New Insights into Benzylisoquinoline Alkaloids Metabolism.</title>
        <authorList>
            <person name="Liu X."/>
            <person name="Liu Y."/>
            <person name="Huang P."/>
            <person name="Ma Y."/>
            <person name="Qing Z."/>
            <person name="Tang Q."/>
            <person name="Cao H."/>
            <person name="Cheng P."/>
            <person name="Zheng Y."/>
            <person name="Yuan Z."/>
            <person name="Zhou Y."/>
            <person name="Liu J."/>
            <person name="Tang Z."/>
            <person name="Zhuo Y."/>
            <person name="Zhang Y."/>
            <person name="Yu L."/>
            <person name="Huang J."/>
            <person name="Yang P."/>
            <person name="Peng Q."/>
            <person name="Zhang J."/>
            <person name="Jiang W."/>
            <person name="Zhang Z."/>
            <person name="Lin K."/>
            <person name="Ro D.K."/>
            <person name="Chen X."/>
            <person name="Xiong X."/>
            <person name="Shang Y."/>
            <person name="Huang S."/>
            <person name="Zeng J."/>
        </authorList>
    </citation>
    <scope>NUCLEOTIDE SEQUENCE [LARGE SCALE GENOMIC DNA]</scope>
    <source>
        <strain evidence="3">cv. BLH2017</strain>
        <tissue evidence="2">Root</tissue>
    </source>
</reference>
<dbReference type="OrthoDB" id="1906820at2759"/>
<dbReference type="InParanoid" id="A0A200QR72"/>
<dbReference type="InterPro" id="IPR036397">
    <property type="entry name" value="RNaseH_sf"/>
</dbReference>
<dbReference type="InterPro" id="IPR012337">
    <property type="entry name" value="RNaseH-like_sf"/>
</dbReference>
<evidence type="ECO:0000313" key="3">
    <source>
        <dbReference type="Proteomes" id="UP000195402"/>
    </source>
</evidence>
<sequence>MIHNAKTDSPFLIINRAINMIPRNQPIYPCFRTPPLNQNNPCDYWKPPHPGWTKINADGAWDLCTNKGGMGFIFRDYNHNVLFAAALHSNIFSAEEAEVRAIWAGVHKALEMNIKKVMIECDAEMVINKLKGGDFDGNWCTDALLKDLKEWLPKFESFTFTYIPRVCNIAAHELAQWGKTSMLDMFWSIPPLWLLPFIGKSPLFRNLLPFA</sequence>
<dbReference type="SUPFAM" id="SSF53098">
    <property type="entry name" value="Ribonuclease H-like"/>
    <property type="match status" value="1"/>
</dbReference>
<evidence type="ECO:0000313" key="2">
    <source>
        <dbReference type="EMBL" id="OVA12943.1"/>
    </source>
</evidence>
<dbReference type="OMA" id="LVEPDIC"/>